<dbReference type="SUPFAM" id="SSF48452">
    <property type="entry name" value="TPR-like"/>
    <property type="match status" value="1"/>
</dbReference>
<dbReference type="Gene3D" id="1.25.40.10">
    <property type="entry name" value="Tetratricopeptide repeat domain"/>
    <property type="match status" value="4"/>
</dbReference>
<dbReference type="PROSITE" id="PS50005">
    <property type="entry name" value="TPR"/>
    <property type="match status" value="1"/>
</dbReference>
<dbReference type="InterPro" id="IPR052943">
    <property type="entry name" value="TMTC_O-mannosyl-trnsfr"/>
</dbReference>
<dbReference type="InterPro" id="IPR011990">
    <property type="entry name" value="TPR-like_helical_dom_sf"/>
</dbReference>
<reference evidence="5" key="3">
    <citation type="submission" date="2015-06" db="UniProtKB">
        <authorList>
            <consortium name="EnsemblProtists"/>
        </authorList>
    </citation>
    <scope>IDENTIFICATION</scope>
</reference>
<evidence type="ECO:0000256" key="2">
    <source>
        <dbReference type="SAM" id="MobiDB-lite"/>
    </source>
</evidence>
<dbReference type="PaxDb" id="55529-EKX52977"/>
<dbReference type="GeneID" id="17309805"/>
<keyword evidence="3" id="KW-1133">Transmembrane helix</keyword>
<dbReference type="Pfam" id="PF13181">
    <property type="entry name" value="TPR_8"/>
    <property type="match status" value="2"/>
</dbReference>
<dbReference type="InterPro" id="IPR003107">
    <property type="entry name" value="HAT"/>
</dbReference>
<dbReference type="Proteomes" id="UP000011087">
    <property type="component" value="Unassembled WGS sequence"/>
</dbReference>
<dbReference type="PANTHER" id="PTHR44809">
    <property type="match status" value="1"/>
</dbReference>
<dbReference type="AlphaFoldDB" id="L1JX89"/>
<reference evidence="6" key="2">
    <citation type="submission" date="2012-11" db="EMBL/GenBank/DDBJ databases">
        <authorList>
            <person name="Kuo A."/>
            <person name="Curtis B.A."/>
            <person name="Tanifuji G."/>
            <person name="Burki F."/>
            <person name="Gruber A."/>
            <person name="Irimia M."/>
            <person name="Maruyama S."/>
            <person name="Arias M.C."/>
            <person name="Ball S.G."/>
            <person name="Gile G.H."/>
            <person name="Hirakawa Y."/>
            <person name="Hopkins J.F."/>
            <person name="Rensing S.A."/>
            <person name="Schmutz J."/>
            <person name="Symeonidi A."/>
            <person name="Elias M."/>
            <person name="Eveleigh R.J."/>
            <person name="Herman E.K."/>
            <person name="Klute M.J."/>
            <person name="Nakayama T."/>
            <person name="Obornik M."/>
            <person name="Reyes-Prieto A."/>
            <person name="Armbrust E.V."/>
            <person name="Aves S.J."/>
            <person name="Beiko R.G."/>
            <person name="Coutinho P."/>
            <person name="Dacks J.B."/>
            <person name="Durnford D.G."/>
            <person name="Fast N.M."/>
            <person name="Green B.R."/>
            <person name="Grisdale C."/>
            <person name="Hempe F."/>
            <person name="Henrissat B."/>
            <person name="Hoppner M.P."/>
            <person name="Ishida K.-I."/>
            <person name="Kim E."/>
            <person name="Koreny L."/>
            <person name="Kroth P.G."/>
            <person name="Liu Y."/>
            <person name="Malik S.-B."/>
            <person name="Maier U.G."/>
            <person name="McRose D."/>
            <person name="Mock T."/>
            <person name="Neilson J.A."/>
            <person name="Onodera N.T."/>
            <person name="Poole A.M."/>
            <person name="Pritham E.J."/>
            <person name="Richards T.A."/>
            <person name="Rocap G."/>
            <person name="Roy S.W."/>
            <person name="Sarai C."/>
            <person name="Schaack S."/>
            <person name="Shirato S."/>
            <person name="Slamovits C.H."/>
            <person name="Spencer D.F."/>
            <person name="Suzuki S."/>
            <person name="Worden A.Z."/>
            <person name="Zauner S."/>
            <person name="Barry K."/>
            <person name="Bell C."/>
            <person name="Bharti A.K."/>
            <person name="Crow J.A."/>
            <person name="Grimwood J."/>
            <person name="Kramer R."/>
            <person name="Lindquist E."/>
            <person name="Lucas S."/>
            <person name="Salamov A."/>
            <person name="McFadden G.I."/>
            <person name="Lane C.E."/>
            <person name="Keeling P.J."/>
            <person name="Gray M.W."/>
            <person name="Grigoriev I.V."/>
            <person name="Archibald J.M."/>
        </authorList>
    </citation>
    <scope>NUCLEOTIDE SEQUENCE</scope>
    <source>
        <strain evidence="6">CCMP2712</strain>
    </source>
</reference>
<keyword evidence="3" id="KW-0472">Membrane</keyword>
<protein>
    <submittedName>
        <fullName evidence="4 5">Uncharacterized protein</fullName>
    </submittedName>
</protein>
<evidence type="ECO:0000313" key="4">
    <source>
        <dbReference type="EMBL" id="EKX52977.1"/>
    </source>
</evidence>
<reference evidence="4 6" key="1">
    <citation type="journal article" date="2012" name="Nature">
        <title>Algal genomes reveal evolutionary mosaicism and the fate of nucleomorphs.</title>
        <authorList>
            <consortium name="DOE Joint Genome Institute"/>
            <person name="Curtis B.A."/>
            <person name="Tanifuji G."/>
            <person name="Burki F."/>
            <person name="Gruber A."/>
            <person name="Irimia M."/>
            <person name="Maruyama S."/>
            <person name="Arias M.C."/>
            <person name="Ball S.G."/>
            <person name="Gile G.H."/>
            <person name="Hirakawa Y."/>
            <person name="Hopkins J.F."/>
            <person name="Kuo A."/>
            <person name="Rensing S.A."/>
            <person name="Schmutz J."/>
            <person name="Symeonidi A."/>
            <person name="Elias M."/>
            <person name="Eveleigh R.J."/>
            <person name="Herman E.K."/>
            <person name="Klute M.J."/>
            <person name="Nakayama T."/>
            <person name="Obornik M."/>
            <person name="Reyes-Prieto A."/>
            <person name="Armbrust E.V."/>
            <person name="Aves S.J."/>
            <person name="Beiko R.G."/>
            <person name="Coutinho P."/>
            <person name="Dacks J.B."/>
            <person name="Durnford D.G."/>
            <person name="Fast N.M."/>
            <person name="Green B.R."/>
            <person name="Grisdale C.J."/>
            <person name="Hempel F."/>
            <person name="Henrissat B."/>
            <person name="Hoppner M.P."/>
            <person name="Ishida K."/>
            <person name="Kim E."/>
            <person name="Koreny L."/>
            <person name="Kroth P.G."/>
            <person name="Liu Y."/>
            <person name="Malik S.B."/>
            <person name="Maier U.G."/>
            <person name="McRose D."/>
            <person name="Mock T."/>
            <person name="Neilson J.A."/>
            <person name="Onodera N.T."/>
            <person name="Poole A.M."/>
            <person name="Pritham E.J."/>
            <person name="Richards T.A."/>
            <person name="Rocap G."/>
            <person name="Roy S.W."/>
            <person name="Sarai C."/>
            <person name="Schaack S."/>
            <person name="Shirato S."/>
            <person name="Slamovits C.H."/>
            <person name="Spencer D.F."/>
            <person name="Suzuki S."/>
            <person name="Worden A.Z."/>
            <person name="Zauner S."/>
            <person name="Barry K."/>
            <person name="Bell C."/>
            <person name="Bharti A.K."/>
            <person name="Crow J.A."/>
            <person name="Grimwood J."/>
            <person name="Kramer R."/>
            <person name="Lindquist E."/>
            <person name="Lucas S."/>
            <person name="Salamov A."/>
            <person name="McFadden G.I."/>
            <person name="Lane C.E."/>
            <person name="Keeling P.J."/>
            <person name="Gray M.W."/>
            <person name="Grigoriev I.V."/>
            <person name="Archibald J.M."/>
        </authorList>
    </citation>
    <scope>NUCLEOTIDE SEQUENCE</scope>
    <source>
        <strain evidence="4 6">CCMP2712</strain>
    </source>
</reference>
<dbReference type="OrthoDB" id="186435at2759"/>
<keyword evidence="3" id="KW-0812">Transmembrane</keyword>
<name>L1JX89_GUITC</name>
<dbReference type="InterPro" id="IPR019734">
    <property type="entry name" value="TPR_rpt"/>
</dbReference>
<gene>
    <name evidence="4" type="ORF">GUITHDRAFT_101428</name>
</gene>
<keyword evidence="1" id="KW-0802">TPR repeat</keyword>
<proteinExistence type="predicted"/>
<dbReference type="EMBL" id="JH992971">
    <property type="protein sequence ID" value="EKX52977.1"/>
    <property type="molecule type" value="Genomic_DNA"/>
</dbReference>
<dbReference type="Pfam" id="PF13374">
    <property type="entry name" value="TPR_10"/>
    <property type="match status" value="1"/>
</dbReference>
<dbReference type="HOGENOM" id="CLU_583246_0_0_1"/>
<dbReference type="SMART" id="SM00386">
    <property type="entry name" value="HAT"/>
    <property type="match status" value="6"/>
</dbReference>
<feature type="repeat" description="TPR" evidence="1">
    <location>
        <begin position="266"/>
        <end position="299"/>
    </location>
</feature>
<dbReference type="PANTHER" id="PTHR44809:SF1">
    <property type="entry name" value="PROTEIN O-MANNOSYL-TRANSFERASE TMTC1"/>
    <property type="match status" value="1"/>
</dbReference>
<dbReference type="EnsemblProtists" id="EKX52977">
    <property type="protein sequence ID" value="EKX52977"/>
    <property type="gene ID" value="GUITHDRAFT_101428"/>
</dbReference>
<organism evidence="4">
    <name type="scientific">Guillardia theta (strain CCMP2712)</name>
    <name type="common">Cryptophyte</name>
    <dbReference type="NCBI Taxonomy" id="905079"/>
    <lineage>
        <taxon>Eukaryota</taxon>
        <taxon>Cryptophyceae</taxon>
        <taxon>Pyrenomonadales</taxon>
        <taxon>Geminigeraceae</taxon>
        <taxon>Guillardia</taxon>
    </lineage>
</organism>
<dbReference type="KEGG" id="gtt:GUITHDRAFT_101428"/>
<sequence>MRKGRERAKRDESLTLEPSREAKKKMMKSFKGVSLTTLVSVVVNAWILLLAVARRRSIDPPGPIGDLDVRIHANARIPMDFRRAYMVFYKSPARTIPAAVKLNLRGGFEENDKPIESSKTLKQVRSAQLCDEAWQIQGDGQVEEAVRLLKEALVEDPTNTEAISKLGMIYEYEMEDYKVANMLYQKGLSILPNSSTLLYDYAVFLQERLKDIDGAEEYYRRALNQNPTDPNILNNYAVFLKERRNDTLRADAIFRQSIEVSPNSTSTLCNYATFLESSFGKYDEAEEMYKRALEIEPNDASTLYNFAIFLEEVRGDIDGAENMYRRVLQIEPTDSDALNNLALILQNSRSDYNGAKILFEQALSACPEDLSTVNNLAVLYEDCLNQPEEAEKWYKRALQLGPNDVTTLCNYGGFLNNFGDKNGAEALFDKARSIDTLMANRLIEAQESKEGETDLSPSNATGPRKMIKA</sequence>
<evidence type="ECO:0000313" key="5">
    <source>
        <dbReference type="EnsemblProtists" id="EKX52977"/>
    </source>
</evidence>
<dbReference type="OMA" id="DAAWYNK"/>
<dbReference type="SMART" id="SM00028">
    <property type="entry name" value="TPR"/>
    <property type="match status" value="7"/>
</dbReference>
<dbReference type="GO" id="GO:0006396">
    <property type="term" value="P:RNA processing"/>
    <property type="evidence" value="ECO:0007669"/>
    <property type="project" value="InterPro"/>
</dbReference>
<dbReference type="STRING" id="905079.L1JX89"/>
<evidence type="ECO:0000256" key="1">
    <source>
        <dbReference type="PROSITE-ProRule" id="PRU00339"/>
    </source>
</evidence>
<feature type="region of interest" description="Disordered" evidence="2">
    <location>
        <begin position="448"/>
        <end position="469"/>
    </location>
</feature>
<evidence type="ECO:0000313" key="6">
    <source>
        <dbReference type="Proteomes" id="UP000011087"/>
    </source>
</evidence>
<feature type="transmembrane region" description="Helical" evidence="3">
    <location>
        <begin position="33"/>
        <end position="53"/>
    </location>
</feature>
<evidence type="ECO:0000256" key="3">
    <source>
        <dbReference type="SAM" id="Phobius"/>
    </source>
</evidence>
<keyword evidence="6" id="KW-1185">Reference proteome</keyword>
<dbReference type="eggNOG" id="KOG4626">
    <property type="taxonomic scope" value="Eukaryota"/>
</dbReference>
<accession>L1JX89</accession>
<dbReference type="RefSeq" id="XP_005839957.1">
    <property type="nucleotide sequence ID" value="XM_005839900.1"/>
</dbReference>